<dbReference type="PANTHER" id="PTHR30193:SF41">
    <property type="entry name" value="DIACETYLCHITOBIOSE UPTAKE SYSTEM PERMEASE PROTEIN NGCF"/>
    <property type="match status" value="1"/>
</dbReference>
<evidence type="ECO:0000256" key="6">
    <source>
        <dbReference type="ARBA" id="ARBA00023136"/>
    </source>
</evidence>
<keyword evidence="5 7" id="KW-1133">Transmembrane helix</keyword>
<evidence type="ECO:0000313" key="10">
    <source>
        <dbReference type="Proteomes" id="UP000552045"/>
    </source>
</evidence>
<keyword evidence="4 7" id="KW-0812">Transmembrane</keyword>
<dbReference type="InterPro" id="IPR051393">
    <property type="entry name" value="ABC_transporter_permease"/>
</dbReference>
<feature type="transmembrane region" description="Helical" evidence="7">
    <location>
        <begin position="208"/>
        <end position="228"/>
    </location>
</feature>
<dbReference type="EMBL" id="JACCBH010000001">
    <property type="protein sequence ID" value="NYD54404.1"/>
    <property type="molecule type" value="Genomic_DNA"/>
</dbReference>
<protein>
    <submittedName>
        <fullName evidence="9">Raffinose/stachyose/melibiose transport system permease protein</fullName>
    </submittedName>
</protein>
<evidence type="ECO:0000256" key="3">
    <source>
        <dbReference type="ARBA" id="ARBA00022475"/>
    </source>
</evidence>
<dbReference type="Proteomes" id="UP000552045">
    <property type="component" value="Unassembled WGS sequence"/>
</dbReference>
<feature type="domain" description="ABC transmembrane type-1" evidence="8">
    <location>
        <begin position="67"/>
        <end position="282"/>
    </location>
</feature>
<keyword evidence="2 7" id="KW-0813">Transport</keyword>
<dbReference type="GO" id="GO:0005886">
    <property type="term" value="C:plasma membrane"/>
    <property type="evidence" value="ECO:0007669"/>
    <property type="project" value="UniProtKB-SubCell"/>
</dbReference>
<organism evidence="9 10">
    <name type="scientific">Microbacterium pseudoresistens</name>
    <dbReference type="NCBI Taxonomy" id="640634"/>
    <lineage>
        <taxon>Bacteria</taxon>
        <taxon>Bacillati</taxon>
        <taxon>Actinomycetota</taxon>
        <taxon>Actinomycetes</taxon>
        <taxon>Micrococcales</taxon>
        <taxon>Microbacteriaceae</taxon>
        <taxon>Microbacterium</taxon>
    </lineage>
</organism>
<feature type="transmembrane region" description="Helical" evidence="7">
    <location>
        <begin position="7"/>
        <end position="30"/>
    </location>
</feature>
<feature type="transmembrane region" description="Helical" evidence="7">
    <location>
        <begin position="71"/>
        <end position="93"/>
    </location>
</feature>
<name>A0A7Y9EUW6_9MICO</name>
<evidence type="ECO:0000256" key="2">
    <source>
        <dbReference type="ARBA" id="ARBA00022448"/>
    </source>
</evidence>
<dbReference type="CDD" id="cd06261">
    <property type="entry name" value="TM_PBP2"/>
    <property type="match status" value="1"/>
</dbReference>
<evidence type="ECO:0000256" key="7">
    <source>
        <dbReference type="RuleBase" id="RU363032"/>
    </source>
</evidence>
<accession>A0A7Y9EUW6</accession>
<dbReference type="GO" id="GO:0055085">
    <property type="term" value="P:transmembrane transport"/>
    <property type="evidence" value="ECO:0007669"/>
    <property type="project" value="InterPro"/>
</dbReference>
<dbReference type="InterPro" id="IPR035906">
    <property type="entry name" value="MetI-like_sf"/>
</dbReference>
<feature type="transmembrane region" description="Helical" evidence="7">
    <location>
        <begin position="155"/>
        <end position="180"/>
    </location>
</feature>
<evidence type="ECO:0000259" key="8">
    <source>
        <dbReference type="PROSITE" id="PS50928"/>
    </source>
</evidence>
<evidence type="ECO:0000256" key="1">
    <source>
        <dbReference type="ARBA" id="ARBA00004651"/>
    </source>
</evidence>
<comment type="similarity">
    <text evidence="7">Belongs to the binding-protein-dependent transport system permease family.</text>
</comment>
<evidence type="ECO:0000313" key="9">
    <source>
        <dbReference type="EMBL" id="NYD54404.1"/>
    </source>
</evidence>
<keyword evidence="10" id="KW-1185">Reference proteome</keyword>
<reference evidence="9 10" key="1">
    <citation type="submission" date="2020-07" db="EMBL/GenBank/DDBJ databases">
        <title>Sequencing the genomes of 1000 actinobacteria strains.</title>
        <authorList>
            <person name="Klenk H.-P."/>
        </authorList>
    </citation>
    <scope>NUCLEOTIDE SEQUENCE [LARGE SCALE GENOMIC DNA]</scope>
    <source>
        <strain evidence="9 10">DSM 22185</strain>
    </source>
</reference>
<dbReference type="Pfam" id="PF00528">
    <property type="entry name" value="BPD_transp_1"/>
    <property type="match status" value="1"/>
</dbReference>
<dbReference type="AlphaFoldDB" id="A0A7Y9EUW6"/>
<keyword evidence="3" id="KW-1003">Cell membrane</keyword>
<keyword evidence="6 7" id="KW-0472">Membrane</keyword>
<dbReference type="PANTHER" id="PTHR30193">
    <property type="entry name" value="ABC TRANSPORTER PERMEASE PROTEIN"/>
    <property type="match status" value="1"/>
</dbReference>
<dbReference type="Gene3D" id="1.10.3720.10">
    <property type="entry name" value="MetI-like"/>
    <property type="match status" value="1"/>
</dbReference>
<dbReference type="RefSeq" id="WP_179432697.1">
    <property type="nucleotide sequence ID" value="NZ_BAABLC010000001.1"/>
</dbReference>
<gene>
    <name evidence="9" type="ORF">BKA02_001459</name>
</gene>
<proteinExistence type="inferred from homology"/>
<dbReference type="SUPFAM" id="SSF161098">
    <property type="entry name" value="MetI-like"/>
    <property type="match status" value="1"/>
</dbReference>
<evidence type="ECO:0000256" key="5">
    <source>
        <dbReference type="ARBA" id="ARBA00022989"/>
    </source>
</evidence>
<comment type="caution">
    <text evidence="9">The sequence shown here is derived from an EMBL/GenBank/DDBJ whole genome shotgun (WGS) entry which is preliminary data.</text>
</comment>
<feature type="transmembrane region" description="Helical" evidence="7">
    <location>
        <begin position="105"/>
        <end position="125"/>
    </location>
</feature>
<dbReference type="InterPro" id="IPR000515">
    <property type="entry name" value="MetI-like"/>
</dbReference>
<feature type="transmembrane region" description="Helical" evidence="7">
    <location>
        <begin position="259"/>
        <end position="284"/>
    </location>
</feature>
<dbReference type="PROSITE" id="PS50928">
    <property type="entry name" value="ABC_TM1"/>
    <property type="match status" value="1"/>
</dbReference>
<evidence type="ECO:0000256" key="4">
    <source>
        <dbReference type="ARBA" id="ARBA00022692"/>
    </source>
</evidence>
<sequence length="291" mass="31434">MNSTRRFSPVATALLPALAIYGVFTIYPIVQGLFLSFTDTKGGPKADFAGTANYEYAFSQPLTGQAVVNTLFYAVIVVIVQNGLGLVFARILSKKSDRVRTTISMILLCPALISPVMASFIWSYLYRPDTGFNAVLEMLGLEALQRVWLGDPSTALGAVAAVNIWMFAGYSTAIFLAGFLSLPQDLLEAAEIDGAGPWRRFFRVEWPLLAPSLTVNVSLSLIGCLKVFEFPLVLTGGGPVGSTQTLSLLIYNNIFGGDFAYGLALAMILLVLIAVVAGGVNTLLRRRELYI</sequence>
<comment type="subcellular location">
    <subcellularLocation>
        <location evidence="1 7">Cell membrane</location>
        <topology evidence="1 7">Multi-pass membrane protein</topology>
    </subcellularLocation>
</comment>